<dbReference type="InterPro" id="IPR011009">
    <property type="entry name" value="Kinase-like_dom_sf"/>
</dbReference>
<sequence>VNEITSDHKYEALAAWLVDKLPATGVCVTALTLAGTGNSAQTFFAKASCVQGGTPTELELVIRRQNQGSDFFLDADLDLPYQMMRVVAECSDVPVPRMVGIERDGAVLGAPFLVMHKCEGRVVHQVPNYNVQGWLKDLPTDQRGTVWRNGLHVLARIHQLDWTQGFNFLNQPARGAPGLDQYLHMVTDWYRWARGDREHPVSDAAIDFLMRECPTEAPVGVLWGDPTSANMLFRDDLTVSAVIDWEMAALGPPEVDVAWWLFFDDLFSLGMGVPRLAGLPDRATTIAWYETYAGTKLADLHWYDVLAALRMAIIGMRAADRQIGLGRIPESTTARTHSPFMRMLAAKLGEPQPEVGQDFIDLMRAMGMDEPGPGVTASNGNGRGQWKGQKYEAFRQRHLGSGI</sequence>
<keyword evidence="2" id="KW-0808">Transferase</keyword>
<protein>
    <submittedName>
        <fullName evidence="2">Predicted kinase, aminoglycoside phosphotransferase (APT) family</fullName>
    </submittedName>
</protein>
<evidence type="ECO:0000313" key="3">
    <source>
        <dbReference type="Proteomes" id="UP000240988"/>
    </source>
</evidence>
<dbReference type="Proteomes" id="UP000240988">
    <property type="component" value="Unassembled WGS sequence"/>
</dbReference>
<dbReference type="SUPFAM" id="SSF56112">
    <property type="entry name" value="Protein kinase-like (PK-like)"/>
    <property type="match status" value="1"/>
</dbReference>
<organism evidence="2 3">
    <name type="scientific">Mycobacterium rhizamassiliense</name>
    <dbReference type="NCBI Taxonomy" id="1841860"/>
    <lineage>
        <taxon>Bacteria</taxon>
        <taxon>Bacillati</taxon>
        <taxon>Actinomycetota</taxon>
        <taxon>Actinomycetes</taxon>
        <taxon>Mycobacteriales</taxon>
        <taxon>Mycobacteriaceae</taxon>
        <taxon>Mycobacterium</taxon>
    </lineage>
</organism>
<keyword evidence="2" id="KW-0418">Kinase</keyword>
<dbReference type="Gene3D" id="3.30.200.20">
    <property type="entry name" value="Phosphorylase Kinase, domain 1"/>
    <property type="match status" value="1"/>
</dbReference>
<gene>
    <name evidence="2" type="ORF">MRAB57_2741</name>
</gene>
<reference evidence="2 3" key="1">
    <citation type="submission" date="2017-01" db="EMBL/GenBank/DDBJ databases">
        <authorList>
            <consortium name="Urmite Genomes"/>
        </authorList>
    </citation>
    <scope>NUCLEOTIDE SEQUENCE [LARGE SCALE GENOMIC DNA]</scope>
    <source>
        <strain evidence="2 3">AB57</strain>
    </source>
</reference>
<dbReference type="STRING" id="1841860.GCA_900157375_02744"/>
<feature type="non-terminal residue" evidence="2">
    <location>
        <position position="1"/>
    </location>
</feature>
<dbReference type="AlphaFoldDB" id="A0A2U3NTR8"/>
<dbReference type="Gene3D" id="3.90.1200.10">
    <property type="match status" value="1"/>
</dbReference>
<dbReference type="CDD" id="cd05154">
    <property type="entry name" value="ACAD10_11_N-like"/>
    <property type="match status" value="1"/>
</dbReference>
<evidence type="ECO:0000259" key="1">
    <source>
        <dbReference type="Pfam" id="PF01636"/>
    </source>
</evidence>
<dbReference type="InterPro" id="IPR041726">
    <property type="entry name" value="ACAD10_11_N"/>
</dbReference>
<dbReference type="EMBL" id="FUFA01000004">
    <property type="protein sequence ID" value="SPM34920.1"/>
    <property type="molecule type" value="Genomic_DNA"/>
</dbReference>
<proteinExistence type="predicted"/>
<dbReference type="Pfam" id="PF01636">
    <property type="entry name" value="APH"/>
    <property type="match status" value="1"/>
</dbReference>
<dbReference type="InterPro" id="IPR051678">
    <property type="entry name" value="AGP_Transferase"/>
</dbReference>
<dbReference type="GO" id="GO:0016301">
    <property type="term" value="F:kinase activity"/>
    <property type="evidence" value="ECO:0007669"/>
    <property type="project" value="UniProtKB-KW"/>
</dbReference>
<accession>A0A2U3NTR8</accession>
<dbReference type="PANTHER" id="PTHR21310">
    <property type="entry name" value="AMINOGLYCOSIDE PHOSPHOTRANSFERASE-RELATED-RELATED"/>
    <property type="match status" value="1"/>
</dbReference>
<feature type="domain" description="Aminoglycoside phosphotransferase" evidence="1">
    <location>
        <begin position="59"/>
        <end position="265"/>
    </location>
</feature>
<evidence type="ECO:0000313" key="2">
    <source>
        <dbReference type="EMBL" id="SPM34920.1"/>
    </source>
</evidence>
<name>A0A2U3NTR8_9MYCO</name>
<keyword evidence="3" id="KW-1185">Reference proteome</keyword>
<dbReference type="InterPro" id="IPR002575">
    <property type="entry name" value="Aminoglycoside_PTrfase"/>
</dbReference>